<dbReference type="Pfam" id="PF01322">
    <property type="entry name" value="Cytochrom_C_2"/>
    <property type="match status" value="1"/>
</dbReference>
<dbReference type="InterPro" id="IPR002321">
    <property type="entry name" value="Cyt_c_II"/>
</dbReference>
<dbReference type="InterPro" id="IPR010980">
    <property type="entry name" value="Cyt_c/b562"/>
</dbReference>
<evidence type="ECO:0000256" key="4">
    <source>
        <dbReference type="ARBA" id="ARBA00022982"/>
    </source>
</evidence>
<dbReference type="GO" id="GO:0042597">
    <property type="term" value="C:periplasmic space"/>
    <property type="evidence" value="ECO:0007669"/>
    <property type="project" value="InterPro"/>
</dbReference>
<keyword evidence="2 7" id="KW-0349">Heme</keyword>
<comment type="PTM">
    <text evidence="7">Binds 1 heme group per subunit.</text>
</comment>
<dbReference type="AlphaFoldDB" id="A0A935MYN3"/>
<accession>A0A935MYN3</accession>
<evidence type="ECO:0000256" key="3">
    <source>
        <dbReference type="ARBA" id="ARBA00022723"/>
    </source>
</evidence>
<proteinExistence type="predicted"/>
<feature type="binding site" description="covalent" evidence="7">
    <location>
        <position position="143"/>
    </location>
    <ligand>
        <name>heme c</name>
        <dbReference type="ChEBI" id="CHEBI:61717"/>
    </ligand>
</feature>
<dbReference type="Gene3D" id="1.20.120.10">
    <property type="entry name" value="Cytochrome c/b562"/>
    <property type="match status" value="1"/>
</dbReference>
<keyword evidence="1" id="KW-0813">Transport</keyword>
<dbReference type="GO" id="GO:0022900">
    <property type="term" value="P:electron transport chain"/>
    <property type="evidence" value="ECO:0007669"/>
    <property type="project" value="InterPro"/>
</dbReference>
<gene>
    <name evidence="9" type="ORF">IPJ38_07890</name>
</gene>
<dbReference type="InterPro" id="IPR015984">
    <property type="entry name" value="Cyt_c_prime_subgr"/>
</dbReference>
<dbReference type="PRINTS" id="PR00608">
    <property type="entry name" value="CYTCHROMECII"/>
</dbReference>
<evidence type="ECO:0000256" key="5">
    <source>
        <dbReference type="ARBA" id="ARBA00023004"/>
    </source>
</evidence>
<feature type="chain" id="PRO_5037943749" evidence="8">
    <location>
        <begin position="21"/>
        <end position="151"/>
    </location>
</feature>
<feature type="signal peptide" evidence="8">
    <location>
        <begin position="1"/>
        <end position="20"/>
    </location>
</feature>
<dbReference type="SUPFAM" id="SSF47175">
    <property type="entry name" value="Cytochromes"/>
    <property type="match status" value="1"/>
</dbReference>
<protein>
    <submittedName>
        <fullName evidence="9">Cytochrome c</fullName>
    </submittedName>
</protein>
<evidence type="ECO:0000256" key="7">
    <source>
        <dbReference type="PIRSR" id="PIRSR000027-2"/>
    </source>
</evidence>
<evidence type="ECO:0000256" key="8">
    <source>
        <dbReference type="SAM" id="SignalP"/>
    </source>
</evidence>
<dbReference type="GO" id="GO:0009055">
    <property type="term" value="F:electron transfer activity"/>
    <property type="evidence" value="ECO:0007669"/>
    <property type="project" value="InterPro"/>
</dbReference>
<evidence type="ECO:0000256" key="2">
    <source>
        <dbReference type="ARBA" id="ARBA00022617"/>
    </source>
</evidence>
<keyword evidence="8" id="KW-0732">Signal</keyword>
<keyword evidence="5 6" id="KW-0408">Iron</keyword>
<feature type="binding site" description="covalent" evidence="7">
    <location>
        <position position="140"/>
    </location>
    <ligand>
        <name>heme c</name>
        <dbReference type="ChEBI" id="CHEBI:61717"/>
    </ligand>
</feature>
<dbReference type="Proteomes" id="UP000739411">
    <property type="component" value="Unassembled WGS sequence"/>
</dbReference>
<dbReference type="PROSITE" id="PS51009">
    <property type="entry name" value="CYTCII"/>
    <property type="match status" value="1"/>
</dbReference>
<reference evidence="9 10" key="1">
    <citation type="submission" date="2020-10" db="EMBL/GenBank/DDBJ databases">
        <title>Connecting structure to function with the recovery of over 1000 high-quality activated sludge metagenome-assembled genomes encoding full-length rRNA genes using long-read sequencing.</title>
        <authorList>
            <person name="Singleton C.M."/>
            <person name="Petriglieri F."/>
            <person name="Kristensen J.M."/>
            <person name="Kirkegaard R.H."/>
            <person name="Michaelsen T.Y."/>
            <person name="Andersen M.H."/>
            <person name="Karst S.M."/>
            <person name="Dueholm M.S."/>
            <person name="Nielsen P.H."/>
            <person name="Albertsen M."/>
        </authorList>
    </citation>
    <scope>NUCLEOTIDE SEQUENCE [LARGE SCALE GENOMIC DNA]</scope>
    <source>
        <strain evidence="9">EsbW_18-Q3-R4-48_BATAC.463</strain>
    </source>
</reference>
<evidence type="ECO:0000313" key="9">
    <source>
        <dbReference type="EMBL" id="MBK7415041.1"/>
    </source>
</evidence>
<keyword evidence="4" id="KW-0249">Electron transport</keyword>
<dbReference type="PIRSF" id="PIRSF000027">
    <property type="entry name" value="Cytc_c_prime"/>
    <property type="match status" value="1"/>
</dbReference>
<evidence type="ECO:0000256" key="1">
    <source>
        <dbReference type="ARBA" id="ARBA00022448"/>
    </source>
</evidence>
<keyword evidence="3 6" id="KW-0479">Metal-binding</keyword>
<dbReference type="InterPro" id="IPR012127">
    <property type="entry name" value="Cyt_c_prime"/>
</dbReference>
<evidence type="ECO:0000313" key="10">
    <source>
        <dbReference type="Proteomes" id="UP000739411"/>
    </source>
</evidence>
<sequence length="151" mass="16112">MKIKAILALVAITLAGSAAAQVKPEEAIKFRQSGYGFMAWNMARIKMNVEGTYNKEEVIKAATAIQAIANSGMGALYLPGTDKGTGWEKTRAKPEIWTEKEKLGKAAMAFNKEANEMAKVAAAGDAAATKEQLGKLGGTCKGCHDDFKIKD</sequence>
<comment type="caution">
    <text evidence="9">The sequence shown here is derived from an EMBL/GenBank/DDBJ whole genome shotgun (WGS) entry which is preliminary data.</text>
</comment>
<dbReference type="GO" id="GO:0020037">
    <property type="term" value="F:heme binding"/>
    <property type="evidence" value="ECO:0007669"/>
    <property type="project" value="InterPro"/>
</dbReference>
<feature type="binding site" description="axial binding residue" evidence="6">
    <location>
        <position position="144"/>
    </location>
    <ligand>
        <name>heme c</name>
        <dbReference type="ChEBI" id="CHEBI:61717"/>
    </ligand>
    <ligandPart>
        <name>Fe</name>
        <dbReference type="ChEBI" id="CHEBI:18248"/>
    </ligandPart>
</feature>
<dbReference type="EMBL" id="JADJMS010000015">
    <property type="protein sequence ID" value="MBK7415041.1"/>
    <property type="molecule type" value="Genomic_DNA"/>
</dbReference>
<evidence type="ECO:0000256" key="6">
    <source>
        <dbReference type="PIRSR" id="PIRSR000027-1"/>
    </source>
</evidence>
<name>A0A935MYN3_9RHOO</name>
<dbReference type="GO" id="GO:0005506">
    <property type="term" value="F:iron ion binding"/>
    <property type="evidence" value="ECO:0007669"/>
    <property type="project" value="InterPro"/>
</dbReference>
<organism evidence="9 10">
    <name type="scientific">Candidatus Dechloromonas phosphorivorans</name>
    <dbReference type="NCBI Taxonomy" id="2899244"/>
    <lineage>
        <taxon>Bacteria</taxon>
        <taxon>Pseudomonadati</taxon>
        <taxon>Pseudomonadota</taxon>
        <taxon>Betaproteobacteria</taxon>
        <taxon>Rhodocyclales</taxon>
        <taxon>Azonexaceae</taxon>
        <taxon>Dechloromonas</taxon>
    </lineage>
</organism>